<reference evidence="1" key="1">
    <citation type="submission" date="2022-02" db="EMBL/GenBank/DDBJ databases">
        <title>Vibrio sp. nov, a new bacterium isolated from seawater.</title>
        <authorList>
            <person name="Yuan Y."/>
        </authorList>
    </citation>
    <scope>NUCLEOTIDE SEQUENCE</scope>
    <source>
        <strain evidence="1">ZSDZ65</strain>
    </source>
</reference>
<evidence type="ECO:0008006" key="3">
    <source>
        <dbReference type="Google" id="ProtNLM"/>
    </source>
</evidence>
<comment type="caution">
    <text evidence="1">The sequence shown here is derived from an EMBL/GenBank/DDBJ whole genome shotgun (WGS) entry which is preliminary data.</text>
</comment>
<proteinExistence type="predicted"/>
<dbReference type="AlphaFoldDB" id="A0A9X3HWJ9"/>
<sequence length="231" mass="24382">MKKSICALVISSALFGCGSTVDMKKSDAVSAQPELTLKTDGTFWGFGPEGSFDIAGLYHGKYSRSASTSSWFNTINSKEGDMVAEITRTDSGETWTLVCSGGGTSVDLGSFSFGGNGPYICQISEAGQAIGEYEMARKSEAISLSTAKKEIGFIRLGSTHFNVESIHEGEGLLMSVDNPLGYSFSRGSQEIAAAQTNGAITLQTLANLPNTEMNTLALGTVASALSWRPQE</sequence>
<accession>A0A9X3HWJ9</accession>
<dbReference type="Proteomes" id="UP001155587">
    <property type="component" value="Unassembled WGS sequence"/>
</dbReference>
<dbReference type="RefSeq" id="WP_265674878.1">
    <property type="nucleotide sequence ID" value="NZ_JAKRRY010000010.1"/>
</dbReference>
<dbReference type="EMBL" id="JAKRRY010000010">
    <property type="protein sequence ID" value="MCW8346313.1"/>
    <property type="molecule type" value="Genomic_DNA"/>
</dbReference>
<dbReference type="PROSITE" id="PS51257">
    <property type="entry name" value="PROKAR_LIPOPROTEIN"/>
    <property type="match status" value="1"/>
</dbReference>
<organism evidence="1 2">
    <name type="scientific">Vibrio qingdaonensis</name>
    <dbReference type="NCBI Taxonomy" id="2829491"/>
    <lineage>
        <taxon>Bacteria</taxon>
        <taxon>Pseudomonadati</taxon>
        <taxon>Pseudomonadota</taxon>
        <taxon>Gammaproteobacteria</taxon>
        <taxon>Vibrionales</taxon>
        <taxon>Vibrionaceae</taxon>
        <taxon>Vibrio</taxon>
    </lineage>
</organism>
<evidence type="ECO:0000313" key="2">
    <source>
        <dbReference type="Proteomes" id="UP001155587"/>
    </source>
</evidence>
<keyword evidence="2" id="KW-1185">Reference proteome</keyword>
<protein>
    <recommendedName>
        <fullName evidence="3">Lipoprotein</fullName>
    </recommendedName>
</protein>
<name>A0A9X3HWJ9_9VIBR</name>
<gene>
    <name evidence="1" type="ORF">MD535_09870</name>
</gene>
<evidence type="ECO:0000313" key="1">
    <source>
        <dbReference type="EMBL" id="MCW8346313.1"/>
    </source>
</evidence>